<reference evidence="2 3" key="1">
    <citation type="submission" date="2019-03" db="EMBL/GenBank/DDBJ databases">
        <title>Rhodobacteraceae bacterium SM1902, a new member of the family Rhodobacteraceae isolated from Yantai.</title>
        <authorList>
            <person name="Sun Y."/>
        </authorList>
    </citation>
    <scope>NUCLEOTIDE SEQUENCE [LARGE SCALE GENOMIC DNA]</scope>
    <source>
        <strain evidence="2 3">SM1902</strain>
    </source>
</reference>
<dbReference type="OrthoDB" id="9868069at2"/>
<name>A0A4R6B5G2_9RHOB</name>
<sequence>MSATILRLIAAASLAISAGQGIASTLPTLPGYITDVGVSPSYPGDSFNWPAPALAYHWLVDVDGVTSVPTTVIDFTVTNFFPIAQPVTTFQVFGQCTGPDAPWRPDFTLAIDGAPTPWTWVESDVCLYHNLLNFALSPGDTRFTVTLNSPIGAPGQTVDVRFGHILPAIPLPASLLLSLSGLAALCGLRSTVGRSA</sequence>
<dbReference type="AlphaFoldDB" id="A0A4R6B5G2"/>
<keyword evidence="3" id="KW-1185">Reference proteome</keyword>
<proteinExistence type="predicted"/>
<evidence type="ECO:0000256" key="1">
    <source>
        <dbReference type="SAM" id="SignalP"/>
    </source>
</evidence>
<gene>
    <name evidence="2" type="ORF">E2L05_00230</name>
</gene>
<organism evidence="2 3">
    <name type="scientific">Meridianimarinicoccus aquatilis</name>
    <dbReference type="NCBI Taxonomy" id="2552766"/>
    <lineage>
        <taxon>Bacteria</taxon>
        <taxon>Pseudomonadati</taxon>
        <taxon>Pseudomonadota</taxon>
        <taxon>Alphaproteobacteria</taxon>
        <taxon>Rhodobacterales</taxon>
        <taxon>Paracoccaceae</taxon>
        <taxon>Meridianimarinicoccus</taxon>
    </lineage>
</organism>
<accession>A0A4R6B5G2</accession>
<dbReference type="Proteomes" id="UP000294562">
    <property type="component" value="Unassembled WGS sequence"/>
</dbReference>
<dbReference type="EMBL" id="SMZO01000001">
    <property type="protein sequence ID" value="TDL91378.1"/>
    <property type="molecule type" value="Genomic_DNA"/>
</dbReference>
<protein>
    <recommendedName>
        <fullName evidence="4">PEP-CTERM sorting domain-containing protein</fullName>
    </recommendedName>
</protein>
<feature type="chain" id="PRO_5020923732" description="PEP-CTERM sorting domain-containing protein" evidence="1">
    <location>
        <begin position="24"/>
        <end position="196"/>
    </location>
</feature>
<dbReference type="RefSeq" id="WP_133340882.1">
    <property type="nucleotide sequence ID" value="NZ_SMZO01000001.1"/>
</dbReference>
<keyword evidence="1" id="KW-0732">Signal</keyword>
<evidence type="ECO:0000313" key="3">
    <source>
        <dbReference type="Proteomes" id="UP000294562"/>
    </source>
</evidence>
<evidence type="ECO:0000313" key="2">
    <source>
        <dbReference type="EMBL" id="TDL91378.1"/>
    </source>
</evidence>
<comment type="caution">
    <text evidence="2">The sequence shown here is derived from an EMBL/GenBank/DDBJ whole genome shotgun (WGS) entry which is preliminary data.</text>
</comment>
<evidence type="ECO:0008006" key="4">
    <source>
        <dbReference type="Google" id="ProtNLM"/>
    </source>
</evidence>
<feature type="signal peptide" evidence="1">
    <location>
        <begin position="1"/>
        <end position="23"/>
    </location>
</feature>